<proteinExistence type="predicted"/>
<sequence length="67" mass="7743">MEALVVYPENKEQLEAVKAVMKSMNVAFEQKTEKYPSYVVEELTSAIQQVNEGKIHPYTNLRDLIKK</sequence>
<dbReference type="OrthoDB" id="827255at2"/>
<keyword evidence="2" id="KW-1185">Reference proteome</keyword>
<dbReference type="AlphaFoldDB" id="A0A7K0G372"/>
<dbReference type="EMBL" id="WKKH01000045">
    <property type="protein sequence ID" value="MRX78263.1"/>
    <property type="molecule type" value="Genomic_DNA"/>
</dbReference>
<gene>
    <name evidence="1" type="ORF">GJU39_19455</name>
</gene>
<comment type="caution">
    <text evidence="1">The sequence shown here is derived from an EMBL/GenBank/DDBJ whole genome shotgun (WGS) entry which is preliminary data.</text>
</comment>
<evidence type="ECO:0000313" key="1">
    <source>
        <dbReference type="EMBL" id="MRX78263.1"/>
    </source>
</evidence>
<protein>
    <submittedName>
        <fullName evidence="1">Uncharacterized protein</fullName>
    </submittedName>
</protein>
<dbReference type="Pfam" id="PF10884">
    <property type="entry name" value="DUF2683"/>
    <property type="match status" value="1"/>
</dbReference>
<evidence type="ECO:0000313" key="2">
    <source>
        <dbReference type="Proteomes" id="UP000487757"/>
    </source>
</evidence>
<dbReference type="Proteomes" id="UP000487757">
    <property type="component" value="Unassembled WGS sequence"/>
</dbReference>
<dbReference type="RefSeq" id="WP_154282671.1">
    <property type="nucleotide sequence ID" value="NZ_JBHUJQ010000001.1"/>
</dbReference>
<name>A0A7K0G372_9SPHI</name>
<organism evidence="1 2">
    <name type="scientific">Pedobacter petrophilus</name>
    <dbReference type="NCBI Taxonomy" id="1908241"/>
    <lineage>
        <taxon>Bacteria</taxon>
        <taxon>Pseudomonadati</taxon>
        <taxon>Bacteroidota</taxon>
        <taxon>Sphingobacteriia</taxon>
        <taxon>Sphingobacteriales</taxon>
        <taxon>Sphingobacteriaceae</taxon>
        <taxon>Pedobacter</taxon>
    </lineage>
</organism>
<accession>A0A7K0G372</accession>
<reference evidence="1 2" key="1">
    <citation type="submission" date="2019-11" db="EMBL/GenBank/DDBJ databases">
        <title>Pedobacter petrophilus genome.</title>
        <authorList>
            <person name="Feldbauer M.J."/>
            <person name="Newman J.D."/>
        </authorList>
    </citation>
    <scope>NUCLEOTIDE SEQUENCE [LARGE SCALE GENOMIC DNA]</scope>
    <source>
        <strain evidence="1 2">LMG 29686</strain>
    </source>
</reference>
<dbReference type="InterPro" id="IPR020271">
    <property type="entry name" value="Uncharacterised_MJ1172"/>
</dbReference>